<protein>
    <submittedName>
        <fullName evidence="2">Uncharacterized protein</fullName>
    </submittedName>
</protein>
<dbReference type="RefSeq" id="WP_176765671.1">
    <property type="nucleotide sequence ID" value="NZ_FNDD01000041.1"/>
</dbReference>
<dbReference type="AlphaFoldDB" id="A0A1G8GUS6"/>
<gene>
    <name evidence="2" type="ORF">SAMN04488136_14111</name>
</gene>
<proteinExistence type="predicted"/>
<accession>A0A1G8GUS6</accession>
<feature type="signal peptide" evidence="1">
    <location>
        <begin position="1"/>
        <end position="20"/>
    </location>
</feature>
<evidence type="ECO:0000313" key="2">
    <source>
        <dbReference type="EMBL" id="SDH98156.1"/>
    </source>
</evidence>
<feature type="chain" id="PRO_5011449704" evidence="1">
    <location>
        <begin position="21"/>
        <end position="57"/>
    </location>
</feature>
<evidence type="ECO:0000256" key="1">
    <source>
        <dbReference type="SAM" id="SignalP"/>
    </source>
</evidence>
<organism evidence="2 3">
    <name type="scientific">Vibrio xiamenensis</name>
    <dbReference type="NCBI Taxonomy" id="861298"/>
    <lineage>
        <taxon>Bacteria</taxon>
        <taxon>Pseudomonadati</taxon>
        <taxon>Pseudomonadota</taxon>
        <taxon>Gammaproteobacteria</taxon>
        <taxon>Vibrionales</taxon>
        <taxon>Vibrionaceae</taxon>
        <taxon>Vibrio</taxon>
    </lineage>
</organism>
<name>A0A1G8GUS6_9VIBR</name>
<evidence type="ECO:0000313" key="3">
    <source>
        <dbReference type="Proteomes" id="UP000198854"/>
    </source>
</evidence>
<dbReference type="Proteomes" id="UP000198854">
    <property type="component" value="Unassembled WGS sequence"/>
</dbReference>
<dbReference type="EMBL" id="FNDD01000041">
    <property type="protein sequence ID" value="SDH98156.1"/>
    <property type="molecule type" value="Genomic_DNA"/>
</dbReference>
<sequence>MKWMMGVCLSVTFFSAPALAAGSGTGGAPAVPCYVDGKYIGTIDIIQCQKQGQTTQS</sequence>
<keyword evidence="1" id="KW-0732">Signal</keyword>
<reference evidence="3" key="1">
    <citation type="submission" date="2016-10" db="EMBL/GenBank/DDBJ databases">
        <authorList>
            <person name="Varghese N."/>
            <person name="Submissions S."/>
        </authorList>
    </citation>
    <scope>NUCLEOTIDE SEQUENCE [LARGE SCALE GENOMIC DNA]</scope>
    <source>
        <strain evidence="3">CGMCC 1.10228</strain>
    </source>
</reference>
<keyword evidence="3" id="KW-1185">Reference proteome</keyword>